<organism evidence="9 10">
    <name type="scientific">Actinophytocola xinjiangensis</name>
    <dbReference type="NCBI Taxonomy" id="485602"/>
    <lineage>
        <taxon>Bacteria</taxon>
        <taxon>Bacillati</taxon>
        <taxon>Actinomycetota</taxon>
        <taxon>Actinomycetes</taxon>
        <taxon>Pseudonocardiales</taxon>
        <taxon>Pseudonocardiaceae</taxon>
    </lineage>
</organism>
<keyword evidence="6 8" id="KW-1133">Transmembrane helix</keyword>
<comment type="similarity">
    <text evidence="2 8">Belongs to the 4-toluene sulfonate uptake permease (TSUP) (TC 2.A.102) family.</text>
</comment>
<dbReference type="EMBL" id="MSIF01000015">
    <property type="protein sequence ID" value="OLF07562.1"/>
    <property type="molecule type" value="Genomic_DNA"/>
</dbReference>
<evidence type="ECO:0000256" key="4">
    <source>
        <dbReference type="ARBA" id="ARBA00022475"/>
    </source>
</evidence>
<comment type="subcellular location">
    <subcellularLocation>
        <location evidence="1 8">Cell membrane</location>
        <topology evidence="1 8">Multi-pass membrane protein</topology>
    </subcellularLocation>
</comment>
<evidence type="ECO:0000256" key="1">
    <source>
        <dbReference type="ARBA" id="ARBA00004651"/>
    </source>
</evidence>
<feature type="transmembrane region" description="Helical" evidence="8">
    <location>
        <begin position="42"/>
        <end position="62"/>
    </location>
</feature>
<evidence type="ECO:0000313" key="10">
    <source>
        <dbReference type="Proteomes" id="UP000185696"/>
    </source>
</evidence>
<accession>A0A7Z0WIR4</accession>
<feature type="transmembrane region" description="Helical" evidence="8">
    <location>
        <begin position="134"/>
        <end position="155"/>
    </location>
</feature>
<name>A0A7Z0WIR4_9PSEU</name>
<reference evidence="9 10" key="1">
    <citation type="submission" date="2016-12" db="EMBL/GenBank/DDBJ databases">
        <title>The draft genome sequence of Actinophytocola xinjiangensis.</title>
        <authorList>
            <person name="Wang W."/>
            <person name="Yuan L."/>
        </authorList>
    </citation>
    <scope>NUCLEOTIDE SEQUENCE [LARGE SCALE GENOMIC DNA]</scope>
    <source>
        <strain evidence="9 10">CGMCC 4.4663</strain>
    </source>
</reference>
<dbReference type="AlphaFoldDB" id="A0A7Z0WIR4"/>
<dbReference type="OrthoDB" id="3782574at2"/>
<evidence type="ECO:0000256" key="5">
    <source>
        <dbReference type="ARBA" id="ARBA00022692"/>
    </source>
</evidence>
<evidence type="ECO:0000256" key="2">
    <source>
        <dbReference type="ARBA" id="ARBA00009142"/>
    </source>
</evidence>
<dbReference type="RefSeq" id="WP_075135802.1">
    <property type="nucleotide sequence ID" value="NZ_MSIF01000015.1"/>
</dbReference>
<feature type="transmembrane region" description="Helical" evidence="8">
    <location>
        <begin position="230"/>
        <end position="249"/>
    </location>
</feature>
<keyword evidence="10" id="KW-1185">Reference proteome</keyword>
<dbReference type="InterPro" id="IPR002781">
    <property type="entry name" value="TM_pro_TauE-like"/>
</dbReference>
<sequence>MTPLDAGIIGSVGVVAGAMNTVVGSGTLLTFPVLLALGYPPVVANISNGLGLVPGSVTGAIGYRRELTGQRARLWRLGAVTAVGAVGGALLLLVLPADAFEAVVPVLILVALVLVVLQPWLARRLALRERRHEHGGPVLAAGVFGVGIYGGYFGASQGVLNLALMGIMLDEDLHRLNAAKNVLTATANLVSGLVFVFVADIDWAVVALLAVGSIVGGLFGGLAGRRLRPVWLRALIVVVGLVAVVQLLTS</sequence>
<proteinExistence type="inferred from homology"/>
<comment type="caution">
    <text evidence="9">The sequence shown here is derived from an EMBL/GenBank/DDBJ whole genome shotgun (WGS) entry which is preliminary data.</text>
</comment>
<evidence type="ECO:0000256" key="7">
    <source>
        <dbReference type="ARBA" id="ARBA00023136"/>
    </source>
</evidence>
<evidence type="ECO:0000256" key="8">
    <source>
        <dbReference type="RuleBase" id="RU363041"/>
    </source>
</evidence>
<dbReference type="Proteomes" id="UP000185696">
    <property type="component" value="Unassembled WGS sequence"/>
</dbReference>
<evidence type="ECO:0000256" key="6">
    <source>
        <dbReference type="ARBA" id="ARBA00022989"/>
    </source>
</evidence>
<dbReference type="PANTHER" id="PTHR30269">
    <property type="entry name" value="TRANSMEMBRANE PROTEIN YFCA"/>
    <property type="match status" value="1"/>
</dbReference>
<dbReference type="InterPro" id="IPR052017">
    <property type="entry name" value="TSUP"/>
</dbReference>
<keyword evidence="5 8" id="KW-0812">Transmembrane</keyword>
<keyword evidence="3" id="KW-0813">Transport</keyword>
<feature type="transmembrane region" description="Helical" evidence="8">
    <location>
        <begin position="203"/>
        <end position="223"/>
    </location>
</feature>
<evidence type="ECO:0000256" key="3">
    <source>
        <dbReference type="ARBA" id="ARBA00022448"/>
    </source>
</evidence>
<keyword evidence="7 8" id="KW-0472">Membrane</keyword>
<dbReference type="Pfam" id="PF01925">
    <property type="entry name" value="TauE"/>
    <property type="match status" value="1"/>
</dbReference>
<dbReference type="GO" id="GO:0005886">
    <property type="term" value="C:plasma membrane"/>
    <property type="evidence" value="ECO:0007669"/>
    <property type="project" value="UniProtKB-SubCell"/>
</dbReference>
<feature type="transmembrane region" description="Helical" evidence="8">
    <location>
        <begin position="74"/>
        <end position="96"/>
    </location>
</feature>
<keyword evidence="4 8" id="KW-1003">Cell membrane</keyword>
<evidence type="ECO:0000313" key="9">
    <source>
        <dbReference type="EMBL" id="OLF07562.1"/>
    </source>
</evidence>
<dbReference type="PANTHER" id="PTHR30269:SF0">
    <property type="entry name" value="MEMBRANE TRANSPORTER PROTEIN YFCA-RELATED"/>
    <property type="match status" value="1"/>
</dbReference>
<feature type="transmembrane region" description="Helical" evidence="8">
    <location>
        <begin position="12"/>
        <end position="36"/>
    </location>
</feature>
<feature type="transmembrane region" description="Helical" evidence="8">
    <location>
        <begin position="102"/>
        <end position="122"/>
    </location>
</feature>
<protein>
    <recommendedName>
        <fullName evidence="8">Probable membrane transporter protein</fullName>
    </recommendedName>
</protein>
<gene>
    <name evidence="9" type="ORF">BLA60_26970</name>
</gene>